<keyword evidence="8" id="KW-0732">Signal</keyword>
<dbReference type="NCBIfam" id="TIGR04056">
    <property type="entry name" value="OMP_RagA_SusC"/>
    <property type="match status" value="1"/>
</dbReference>
<evidence type="ECO:0000256" key="3">
    <source>
        <dbReference type="ARBA" id="ARBA00022452"/>
    </source>
</evidence>
<keyword evidence="11" id="KW-1185">Reference proteome</keyword>
<dbReference type="Pfam" id="PF13715">
    <property type="entry name" value="CarbopepD_reg_2"/>
    <property type="match status" value="1"/>
</dbReference>
<dbReference type="GO" id="GO:0009279">
    <property type="term" value="C:cell outer membrane"/>
    <property type="evidence" value="ECO:0007669"/>
    <property type="project" value="UniProtKB-SubCell"/>
</dbReference>
<name>A0A0F5JBN8_9BACT</name>
<dbReference type="Proteomes" id="UP000033035">
    <property type="component" value="Unassembled WGS sequence"/>
</dbReference>
<feature type="chain" id="PRO_5002489601" evidence="8">
    <location>
        <begin position="38"/>
        <end position="1109"/>
    </location>
</feature>
<comment type="similarity">
    <text evidence="7">Belongs to the TonB-dependent receptor family.</text>
</comment>
<dbReference type="InterPro" id="IPR023997">
    <property type="entry name" value="TonB-dep_OMP_SusC/RagA_CS"/>
</dbReference>
<protein>
    <submittedName>
        <fullName evidence="10">SusC/RagA family TonB-linked outer membrane protein</fullName>
    </submittedName>
</protein>
<keyword evidence="2 7" id="KW-0813">Transport</keyword>
<organism evidence="10 11">
    <name type="scientific">Parabacteroides gordonii MS-1 = DSM 23371</name>
    <dbReference type="NCBI Taxonomy" id="1203610"/>
    <lineage>
        <taxon>Bacteria</taxon>
        <taxon>Pseudomonadati</taxon>
        <taxon>Bacteroidota</taxon>
        <taxon>Bacteroidia</taxon>
        <taxon>Bacteroidales</taxon>
        <taxon>Tannerellaceae</taxon>
        <taxon>Parabacteroides</taxon>
    </lineage>
</organism>
<evidence type="ECO:0000256" key="7">
    <source>
        <dbReference type="PROSITE-ProRule" id="PRU01360"/>
    </source>
</evidence>
<comment type="caution">
    <text evidence="10">The sequence shown here is derived from an EMBL/GenBank/DDBJ whole genome shotgun (WGS) entry which is preliminary data.</text>
</comment>
<dbReference type="InterPro" id="IPR011662">
    <property type="entry name" value="Secretin/TonB_short_N"/>
</dbReference>
<dbReference type="SUPFAM" id="SSF49464">
    <property type="entry name" value="Carboxypeptidase regulatory domain-like"/>
    <property type="match status" value="1"/>
</dbReference>
<accession>A0A0F5JBN8</accession>
<dbReference type="InterPro" id="IPR008969">
    <property type="entry name" value="CarboxyPept-like_regulatory"/>
</dbReference>
<reference evidence="10 11" key="1">
    <citation type="submission" date="2013-04" db="EMBL/GenBank/DDBJ databases">
        <title>The Genome Sequence of Parabacteroides gordonii DSM 23371.</title>
        <authorList>
            <consortium name="The Broad Institute Genomics Platform"/>
            <person name="Earl A."/>
            <person name="Ward D."/>
            <person name="Feldgarden M."/>
            <person name="Gevers D."/>
            <person name="Martens E."/>
            <person name="Sakamoto M."/>
            <person name="Benno Y."/>
            <person name="Suzuki N."/>
            <person name="Matsunaga N."/>
            <person name="Koshihara K."/>
            <person name="Seki M."/>
            <person name="Komiya H."/>
            <person name="Walker B."/>
            <person name="Young S."/>
            <person name="Zeng Q."/>
            <person name="Gargeya S."/>
            <person name="Fitzgerald M."/>
            <person name="Haas B."/>
            <person name="Abouelleil A."/>
            <person name="Allen A.W."/>
            <person name="Alvarado L."/>
            <person name="Arachchi H.M."/>
            <person name="Berlin A.M."/>
            <person name="Chapman S.B."/>
            <person name="Gainer-Dewar J."/>
            <person name="Goldberg J."/>
            <person name="Griggs A."/>
            <person name="Gujja S."/>
            <person name="Hansen M."/>
            <person name="Howarth C."/>
            <person name="Imamovic A."/>
            <person name="Ireland A."/>
            <person name="Larimer J."/>
            <person name="McCowan C."/>
            <person name="Murphy C."/>
            <person name="Pearson M."/>
            <person name="Poon T.W."/>
            <person name="Priest M."/>
            <person name="Roberts A."/>
            <person name="Saif S."/>
            <person name="Shea T."/>
            <person name="Sisk P."/>
            <person name="Sykes S."/>
            <person name="Wortman J."/>
            <person name="Nusbaum C."/>
            <person name="Birren B."/>
        </authorList>
    </citation>
    <scope>NUCLEOTIDE SEQUENCE [LARGE SCALE GENOMIC DNA]</scope>
    <source>
        <strain evidence="10 11">MS-1</strain>
    </source>
</reference>
<dbReference type="PROSITE" id="PS51257">
    <property type="entry name" value="PROKAR_LIPOPROTEIN"/>
    <property type="match status" value="1"/>
</dbReference>
<keyword evidence="3 7" id="KW-1134">Transmembrane beta strand</keyword>
<dbReference type="PROSITE" id="PS52016">
    <property type="entry name" value="TONB_DEPENDENT_REC_3"/>
    <property type="match status" value="1"/>
</dbReference>
<comment type="subcellular location">
    <subcellularLocation>
        <location evidence="1 7">Cell outer membrane</location>
        <topology evidence="1 7">Multi-pass membrane protein</topology>
    </subcellularLocation>
</comment>
<dbReference type="InterPro" id="IPR012910">
    <property type="entry name" value="Plug_dom"/>
</dbReference>
<dbReference type="InterPro" id="IPR036942">
    <property type="entry name" value="Beta-barrel_TonB_sf"/>
</dbReference>
<evidence type="ECO:0000256" key="8">
    <source>
        <dbReference type="SAM" id="SignalP"/>
    </source>
</evidence>
<proteinExistence type="inferred from homology"/>
<feature type="domain" description="Secretin/TonB short N-terminal" evidence="9">
    <location>
        <begin position="69"/>
        <end position="120"/>
    </location>
</feature>
<dbReference type="RefSeq" id="WP_028729835.1">
    <property type="nucleotide sequence ID" value="NZ_KE386764.1"/>
</dbReference>
<dbReference type="InterPro" id="IPR039426">
    <property type="entry name" value="TonB-dep_rcpt-like"/>
</dbReference>
<evidence type="ECO:0000256" key="4">
    <source>
        <dbReference type="ARBA" id="ARBA00022692"/>
    </source>
</evidence>
<dbReference type="Gene3D" id="2.60.40.1120">
    <property type="entry name" value="Carboxypeptidase-like, regulatory domain"/>
    <property type="match status" value="1"/>
</dbReference>
<dbReference type="FunFam" id="2.170.130.10:FF:000008">
    <property type="entry name" value="SusC/RagA family TonB-linked outer membrane protein"/>
    <property type="match status" value="1"/>
</dbReference>
<keyword evidence="5 7" id="KW-0472">Membrane</keyword>
<evidence type="ECO:0000256" key="5">
    <source>
        <dbReference type="ARBA" id="ARBA00023136"/>
    </source>
</evidence>
<dbReference type="AlphaFoldDB" id="A0A0F5JBN8"/>
<dbReference type="NCBIfam" id="TIGR04057">
    <property type="entry name" value="SusC_RagA_signa"/>
    <property type="match status" value="1"/>
</dbReference>
<evidence type="ECO:0000259" key="9">
    <source>
        <dbReference type="SMART" id="SM00965"/>
    </source>
</evidence>
<dbReference type="Pfam" id="PF07660">
    <property type="entry name" value="STN"/>
    <property type="match status" value="1"/>
</dbReference>
<dbReference type="STRING" id="1203610.HMPREF1536_02577"/>
<keyword evidence="6 7" id="KW-0998">Cell outer membrane</keyword>
<dbReference type="Pfam" id="PF07715">
    <property type="entry name" value="Plug"/>
    <property type="match status" value="1"/>
</dbReference>
<gene>
    <name evidence="10" type="ORF">HMPREF1536_02577</name>
</gene>
<dbReference type="HOGENOM" id="CLU_004317_0_2_10"/>
<dbReference type="EMBL" id="AQHW01000015">
    <property type="protein sequence ID" value="KKB55123.1"/>
    <property type="molecule type" value="Genomic_DNA"/>
</dbReference>
<dbReference type="PATRIC" id="fig|1203610.3.peg.2646"/>
<evidence type="ECO:0000256" key="6">
    <source>
        <dbReference type="ARBA" id="ARBA00023237"/>
    </source>
</evidence>
<evidence type="ECO:0000313" key="10">
    <source>
        <dbReference type="EMBL" id="KKB55123.1"/>
    </source>
</evidence>
<dbReference type="InterPro" id="IPR023996">
    <property type="entry name" value="TonB-dep_OMP_SusC/RagA"/>
</dbReference>
<feature type="signal peptide" evidence="8">
    <location>
        <begin position="1"/>
        <end position="37"/>
    </location>
</feature>
<dbReference type="SUPFAM" id="SSF56935">
    <property type="entry name" value="Porins"/>
    <property type="match status" value="1"/>
</dbReference>
<sequence length="1109" mass="122797">MNKKTRFSQGKTKQKRLIRAMKIFLLFAFLTVGSCFASETYSQEASFSINYNNKTVKEVINEIENSSEFIFFYLDKSIDLNRKVSINVENKKIDTILDQLFSGTENNYSISDRQIIISKKETPVNTETNQKDTRTISGTIRDNMGPVTGANILVKGTTNGTITDLDGKFTLENVPANAILQVSYIGYLPQEIEINNRTLFNIVLEEDNQALDEVVVVGYGTVRKADLAGSVSVLDSKSFKDQPIKQVSDALQGRVSGVQVQNSGVPGGTVKIRVRGSGSINRSNDPLYVIDGIVRESGLTGLNPEDIQSMQILKDASSTAIYGSRGANGVVLITTKTGKANTRQVMFDAQIGVGTVAKRYDTLNPYEFATLYNTYRANTFSSDQLSAFQNGTAGTDWQDEIYKTGITQDYKLTFSGGSDKIQYLVSGNYVGQEGVVIENSNKRYQARANITSQVLDWLHVTADVNASHNVRKSGDFNAGKGNIINVAMNYSPVLGILNENGTYTRDPYSALTQNNPVGILREQVGETLNDIVNARIDLKFDILPGLTFTTSNGVDYNDQKGYSFSTKKVTNSNNGMGNSDAYRMTLQTTNNLTYQNKWGDHALTATAVYEATQSEYRYMTLNGSGLLTESVGWWNVNMASSRTSDNSYSKWALMSGVGRVMYNYKDRYMLTGTIRADGSSKFFDDKWGWFPSIAAAWSLSNEDFMENQNIFQDLKIRASYGLIGSQAINPYATLGLMSKAMYAFGGASQYTGYWVGTTVATPNLSWETTHQLDLGVDFSVLNHRLNISFDYFDKKTKDGLLQRSIPNYDGGGSYWVNAAEVSNRGIDFSINATIFDTPDFSWSSTFNGTYLKNEVKDLGGLDFVSGISPAAGMIPTDGVTRVEVGQPIGAFYGYEWIGLEEIYNDKGEFVAARDAFVDQNKDGIIDSKDRTFIGKANPDFTLGWNNSLRWKNWDLNMFFTGSFGADRLNLVRFTGTAMTGDFAFITLREYLNNNYDVKGVSARYPSVSVTGNDYQSASASTKFLESANYFRLDNLSLSYNLPKKVAKFADLRFTFSCQNLFTITSYKGMDPAGISFVDPNNGSVDVNDGIDLGAYPLTRSYTFGVRLNF</sequence>
<dbReference type="Gene3D" id="2.40.170.20">
    <property type="entry name" value="TonB-dependent receptor, beta-barrel domain"/>
    <property type="match status" value="1"/>
</dbReference>
<dbReference type="FunFam" id="2.60.40.1120:FF:000003">
    <property type="entry name" value="Outer membrane protein Omp121"/>
    <property type="match status" value="1"/>
</dbReference>
<dbReference type="Gene3D" id="2.170.130.10">
    <property type="entry name" value="TonB-dependent receptor, plug domain"/>
    <property type="match status" value="1"/>
</dbReference>
<keyword evidence="4 7" id="KW-0812">Transmembrane</keyword>
<evidence type="ECO:0000256" key="2">
    <source>
        <dbReference type="ARBA" id="ARBA00022448"/>
    </source>
</evidence>
<evidence type="ECO:0000256" key="1">
    <source>
        <dbReference type="ARBA" id="ARBA00004571"/>
    </source>
</evidence>
<evidence type="ECO:0000313" key="11">
    <source>
        <dbReference type="Proteomes" id="UP000033035"/>
    </source>
</evidence>
<dbReference type="SMART" id="SM00965">
    <property type="entry name" value="STN"/>
    <property type="match status" value="1"/>
</dbReference>
<dbReference type="InterPro" id="IPR037066">
    <property type="entry name" value="Plug_dom_sf"/>
</dbReference>